<reference evidence="1 2" key="1">
    <citation type="submission" date="2018-08" db="EMBL/GenBank/DDBJ databases">
        <title>A genome reference for cultivated species of the human gut microbiota.</title>
        <authorList>
            <person name="Zou Y."/>
            <person name="Xue W."/>
            <person name="Luo G."/>
        </authorList>
    </citation>
    <scope>NUCLEOTIDE SEQUENCE [LARGE SCALE GENOMIC DNA]</scope>
    <source>
        <strain evidence="1 2">AM25-6</strain>
    </source>
</reference>
<protein>
    <submittedName>
        <fullName evidence="1">Uncharacterized protein</fullName>
    </submittedName>
</protein>
<dbReference type="RefSeq" id="WP_117532546.1">
    <property type="nucleotide sequence ID" value="NZ_QUSM01000005.1"/>
</dbReference>
<comment type="caution">
    <text evidence="1">The sequence shown here is derived from an EMBL/GenBank/DDBJ whole genome shotgun (WGS) entry which is preliminary data.</text>
</comment>
<dbReference type="AlphaFoldDB" id="A0A3E3DW59"/>
<gene>
    <name evidence="1" type="ORF">DW687_09300</name>
</gene>
<organism evidence="1 2">
    <name type="scientific">Anaerofustis stercorihominis</name>
    <dbReference type="NCBI Taxonomy" id="214853"/>
    <lineage>
        <taxon>Bacteria</taxon>
        <taxon>Bacillati</taxon>
        <taxon>Bacillota</taxon>
        <taxon>Clostridia</taxon>
        <taxon>Eubacteriales</taxon>
        <taxon>Eubacteriaceae</taxon>
        <taxon>Anaerofustis</taxon>
    </lineage>
</organism>
<dbReference type="Proteomes" id="UP000261212">
    <property type="component" value="Unassembled WGS sequence"/>
</dbReference>
<evidence type="ECO:0000313" key="2">
    <source>
        <dbReference type="Proteomes" id="UP000261212"/>
    </source>
</evidence>
<accession>A0A3E3DW59</accession>
<evidence type="ECO:0000313" key="1">
    <source>
        <dbReference type="EMBL" id="RGD73544.1"/>
    </source>
</evidence>
<name>A0A3E3DW59_9FIRM</name>
<proteinExistence type="predicted"/>
<sequence>MNKLFVDMTGMNGGFGIAADDDTQVLMSGVIIEPLPKEERDENKKEYIRYKDKYDIHFIFNDDIPSIDFFTIPEFYLIAVDSDGGYIGGIGLDFELWSRNPIYYISKELKCYLINKSSERFMKSPKDWKSSLTPYDKITIYKSKADVEKYVDFLDINDELGDLPSAKELFPEDVIF</sequence>
<dbReference type="EMBL" id="QUSM01000005">
    <property type="protein sequence ID" value="RGD73544.1"/>
    <property type="molecule type" value="Genomic_DNA"/>
</dbReference>